<dbReference type="EC" id="2.7.13.3" evidence="3"/>
<evidence type="ECO:0000313" key="14">
    <source>
        <dbReference type="EMBL" id="MBG0740199.1"/>
    </source>
</evidence>
<dbReference type="Pfam" id="PF00512">
    <property type="entry name" value="HisKA"/>
    <property type="match status" value="1"/>
</dbReference>
<evidence type="ECO:0000256" key="6">
    <source>
        <dbReference type="ARBA" id="ARBA00022692"/>
    </source>
</evidence>
<name>A0A931CSP7_9MICC</name>
<reference evidence="14 15" key="1">
    <citation type="submission" date="2020-11" db="EMBL/GenBank/DDBJ databases">
        <title>Arthrobacter antarcticus sp. nov., isolated from Antarctic Soil.</title>
        <authorList>
            <person name="Li J."/>
        </authorList>
    </citation>
    <scope>NUCLEOTIDE SEQUENCE [LARGE SCALE GENOMIC DNA]</scope>
    <source>
        <strain evidence="14 15">Z1-20</strain>
    </source>
</reference>
<dbReference type="PROSITE" id="PS50109">
    <property type="entry name" value="HIS_KIN"/>
    <property type="match status" value="1"/>
</dbReference>
<evidence type="ECO:0000256" key="5">
    <source>
        <dbReference type="ARBA" id="ARBA00022679"/>
    </source>
</evidence>
<comment type="subcellular location">
    <subcellularLocation>
        <location evidence="2">Cell membrane</location>
    </subcellularLocation>
</comment>
<accession>A0A931CSP7</accession>
<evidence type="ECO:0000256" key="7">
    <source>
        <dbReference type="ARBA" id="ARBA00022777"/>
    </source>
</evidence>
<gene>
    <name evidence="14" type="ORF">IV500_12490</name>
</gene>
<dbReference type="Pfam" id="PF02518">
    <property type="entry name" value="HATPase_c"/>
    <property type="match status" value="1"/>
</dbReference>
<dbReference type="SMART" id="SM00387">
    <property type="entry name" value="HATPase_c"/>
    <property type="match status" value="1"/>
</dbReference>
<dbReference type="Gene3D" id="1.10.287.130">
    <property type="match status" value="1"/>
</dbReference>
<dbReference type="SMART" id="SM00304">
    <property type="entry name" value="HAMP"/>
    <property type="match status" value="1"/>
</dbReference>
<dbReference type="InterPro" id="IPR003594">
    <property type="entry name" value="HATPase_dom"/>
</dbReference>
<dbReference type="SUPFAM" id="SSF55874">
    <property type="entry name" value="ATPase domain of HSP90 chaperone/DNA topoisomerase II/histidine kinase"/>
    <property type="match status" value="1"/>
</dbReference>
<feature type="domain" description="HAMP" evidence="13">
    <location>
        <begin position="159"/>
        <end position="212"/>
    </location>
</feature>
<evidence type="ECO:0000259" key="13">
    <source>
        <dbReference type="PROSITE" id="PS50885"/>
    </source>
</evidence>
<dbReference type="SMART" id="SM00388">
    <property type="entry name" value="HisKA"/>
    <property type="match status" value="1"/>
</dbReference>
<keyword evidence="6 11" id="KW-0812">Transmembrane</keyword>
<evidence type="ECO:0000313" key="15">
    <source>
        <dbReference type="Proteomes" id="UP000655366"/>
    </source>
</evidence>
<evidence type="ECO:0000256" key="1">
    <source>
        <dbReference type="ARBA" id="ARBA00000085"/>
    </source>
</evidence>
<comment type="catalytic activity">
    <reaction evidence="1">
        <text>ATP + protein L-histidine = ADP + protein N-phospho-L-histidine.</text>
        <dbReference type="EC" id="2.7.13.3"/>
    </reaction>
</comment>
<keyword evidence="4" id="KW-0597">Phosphoprotein</keyword>
<dbReference type="Proteomes" id="UP000655366">
    <property type="component" value="Unassembled WGS sequence"/>
</dbReference>
<keyword evidence="10 11" id="KW-0472">Membrane</keyword>
<evidence type="ECO:0000256" key="10">
    <source>
        <dbReference type="ARBA" id="ARBA00023136"/>
    </source>
</evidence>
<dbReference type="InterPro" id="IPR036097">
    <property type="entry name" value="HisK_dim/P_sf"/>
</dbReference>
<dbReference type="InterPro" id="IPR005467">
    <property type="entry name" value="His_kinase_dom"/>
</dbReference>
<feature type="transmembrane region" description="Helical" evidence="11">
    <location>
        <begin position="135"/>
        <end position="158"/>
    </location>
</feature>
<dbReference type="InterPro" id="IPR050428">
    <property type="entry name" value="TCS_sensor_his_kinase"/>
</dbReference>
<dbReference type="PANTHER" id="PTHR45436:SF5">
    <property type="entry name" value="SENSOR HISTIDINE KINASE TRCS"/>
    <property type="match status" value="1"/>
</dbReference>
<keyword evidence="9" id="KW-0902">Two-component regulatory system</keyword>
<evidence type="ECO:0000256" key="9">
    <source>
        <dbReference type="ARBA" id="ARBA00023012"/>
    </source>
</evidence>
<proteinExistence type="predicted"/>
<feature type="domain" description="Histidine kinase" evidence="12">
    <location>
        <begin position="220"/>
        <end position="429"/>
    </location>
</feature>
<dbReference type="AlphaFoldDB" id="A0A931CSP7"/>
<comment type="caution">
    <text evidence="14">The sequence shown here is derived from an EMBL/GenBank/DDBJ whole genome shotgun (WGS) entry which is preliminary data.</text>
</comment>
<dbReference type="InterPro" id="IPR004358">
    <property type="entry name" value="Sig_transdc_His_kin-like_C"/>
</dbReference>
<evidence type="ECO:0000256" key="11">
    <source>
        <dbReference type="SAM" id="Phobius"/>
    </source>
</evidence>
<dbReference type="EMBL" id="JADNYM010000015">
    <property type="protein sequence ID" value="MBG0740199.1"/>
    <property type="molecule type" value="Genomic_DNA"/>
</dbReference>
<dbReference type="Pfam" id="PF00672">
    <property type="entry name" value="HAMP"/>
    <property type="match status" value="1"/>
</dbReference>
<dbReference type="InterPro" id="IPR036890">
    <property type="entry name" value="HATPase_C_sf"/>
</dbReference>
<dbReference type="PRINTS" id="PR00344">
    <property type="entry name" value="BCTRLSENSOR"/>
</dbReference>
<dbReference type="CDD" id="cd00082">
    <property type="entry name" value="HisKA"/>
    <property type="match status" value="1"/>
</dbReference>
<dbReference type="PROSITE" id="PS50885">
    <property type="entry name" value="HAMP"/>
    <property type="match status" value="1"/>
</dbReference>
<keyword evidence="8 11" id="KW-1133">Transmembrane helix</keyword>
<dbReference type="InterPro" id="IPR003660">
    <property type="entry name" value="HAMP_dom"/>
</dbReference>
<organism evidence="14 15">
    <name type="scientific">Arthrobacter terrae</name>
    <dbReference type="NCBI Taxonomy" id="2935737"/>
    <lineage>
        <taxon>Bacteria</taxon>
        <taxon>Bacillati</taxon>
        <taxon>Actinomycetota</taxon>
        <taxon>Actinomycetes</taxon>
        <taxon>Micrococcales</taxon>
        <taxon>Micrococcaceae</taxon>
        <taxon>Arthrobacter</taxon>
    </lineage>
</organism>
<dbReference type="PANTHER" id="PTHR45436">
    <property type="entry name" value="SENSOR HISTIDINE KINASE YKOH"/>
    <property type="match status" value="1"/>
</dbReference>
<dbReference type="InterPro" id="IPR003661">
    <property type="entry name" value="HisK_dim/P_dom"/>
</dbReference>
<evidence type="ECO:0000256" key="8">
    <source>
        <dbReference type="ARBA" id="ARBA00022989"/>
    </source>
</evidence>
<keyword evidence="15" id="KW-1185">Reference proteome</keyword>
<keyword evidence="7 14" id="KW-0418">Kinase</keyword>
<evidence type="ECO:0000256" key="2">
    <source>
        <dbReference type="ARBA" id="ARBA00004236"/>
    </source>
</evidence>
<dbReference type="GO" id="GO:0000155">
    <property type="term" value="F:phosphorelay sensor kinase activity"/>
    <property type="evidence" value="ECO:0007669"/>
    <property type="project" value="InterPro"/>
</dbReference>
<protein>
    <recommendedName>
        <fullName evidence="3">histidine kinase</fullName>
        <ecNumber evidence="3">2.7.13.3</ecNumber>
    </recommendedName>
</protein>
<sequence length="431" mass="46599">MLLLVLLQNALTVATDDMLRSKTTDVAEVLSSGEMAEAGQNISSAEGQGLLIQILDGSGRVVQASDPELLKTPMGSLRPNPGESMAKEVSFLVGVTGDSDGEFYLVATGATSGTDTYVVLAARSIQVQADTVRTVALFLLLATPALLLIVGMAVRFLVGRSLRQVEITRAQVADIDAGHLADRVDVPPTNDELAALAVTMNAMLGRIETADTHQRQFVSHASHELRSPLTTLRTGLEVSAQDPTHRTWLDMAPLLVAETRRMGYLVEDLLTLSKAEDNGLQILRADVDLDDVLADELRRLRSTTGHEVRSRLEPVRVSGDARRLSQVLRNVLDNAGRHAEHTVRVTLTADDGTARLWIDNDGPPVPEAERERIFERFVRLDESRSRDTGGSGLGLVIARSLLAAHDGAIIAGEASDGFCRFEIRLPLLGSR</sequence>
<dbReference type="GO" id="GO:0005886">
    <property type="term" value="C:plasma membrane"/>
    <property type="evidence" value="ECO:0007669"/>
    <property type="project" value="UniProtKB-SubCell"/>
</dbReference>
<dbReference type="Gene3D" id="3.30.565.10">
    <property type="entry name" value="Histidine kinase-like ATPase, C-terminal domain"/>
    <property type="match status" value="1"/>
</dbReference>
<dbReference type="SUPFAM" id="SSF47384">
    <property type="entry name" value="Homodimeric domain of signal transducing histidine kinase"/>
    <property type="match status" value="1"/>
</dbReference>
<evidence type="ECO:0000256" key="3">
    <source>
        <dbReference type="ARBA" id="ARBA00012438"/>
    </source>
</evidence>
<evidence type="ECO:0000259" key="12">
    <source>
        <dbReference type="PROSITE" id="PS50109"/>
    </source>
</evidence>
<evidence type="ECO:0000256" key="4">
    <source>
        <dbReference type="ARBA" id="ARBA00022553"/>
    </source>
</evidence>
<keyword evidence="5" id="KW-0808">Transferase</keyword>